<keyword evidence="9 12" id="KW-0472">Membrane</keyword>
<evidence type="ECO:0000313" key="17">
    <source>
        <dbReference type="EMBL" id="PND37577.1"/>
    </source>
</evidence>
<comment type="similarity">
    <text evidence="2 12 13">Belongs to the TonB-dependent receptor family.</text>
</comment>
<feature type="domain" description="TonB-dependent receptor plug" evidence="16">
    <location>
        <begin position="72"/>
        <end position="180"/>
    </location>
</feature>
<keyword evidence="8 13" id="KW-0798">TonB box</keyword>
<gene>
    <name evidence="17" type="ORF">C1O66_08605</name>
</gene>
<reference evidence="17 18" key="1">
    <citation type="submission" date="2018-01" db="EMBL/GenBank/DDBJ databases">
        <title>Draft genome sequence of Paucibacter aquatile CR182 isolated from freshwater of the Nakdong River.</title>
        <authorList>
            <person name="Choi A."/>
            <person name="Chung E.J."/>
        </authorList>
    </citation>
    <scope>NUCLEOTIDE SEQUENCE [LARGE SCALE GENOMIC DNA]</scope>
    <source>
        <strain evidence="17 18">CR182</strain>
    </source>
</reference>
<dbReference type="AlphaFoldDB" id="A0A2N8KVU2"/>
<evidence type="ECO:0000256" key="13">
    <source>
        <dbReference type="RuleBase" id="RU003357"/>
    </source>
</evidence>
<dbReference type="Pfam" id="PF07715">
    <property type="entry name" value="Plug"/>
    <property type="match status" value="1"/>
</dbReference>
<evidence type="ECO:0000256" key="4">
    <source>
        <dbReference type="ARBA" id="ARBA00022452"/>
    </source>
</evidence>
<dbReference type="Pfam" id="PF00593">
    <property type="entry name" value="TonB_dep_Rec_b-barrel"/>
    <property type="match status" value="1"/>
</dbReference>
<keyword evidence="6 14" id="KW-0732">Signal</keyword>
<dbReference type="GO" id="GO:0044718">
    <property type="term" value="P:siderophore transmembrane transport"/>
    <property type="evidence" value="ECO:0007669"/>
    <property type="project" value="TreeGrafter"/>
</dbReference>
<dbReference type="GO" id="GO:0009279">
    <property type="term" value="C:cell outer membrane"/>
    <property type="evidence" value="ECO:0007669"/>
    <property type="project" value="UniProtKB-SubCell"/>
</dbReference>
<feature type="signal peptide" evidence="14">
    <location>
        <begin position="1"/>
        <end position="44"/>
    </location>
</feature>
<dbReference type="OrthoDB" id="183532at2"/>
<evidence type="ECO:0000256" key="2">
    <source>
        <dbReference type="ARBA" id="ARBA00009810"/>
    </source>
</evidence>
<keyword evidence="7" id="KW-0406">Ion transport</keyword>
<evidence type="ECO:0000256" key="10">
    <source>
        <dbReference type="ARBA" id="ARBA00023170"/>
    </source>
</evidence>
<proteinExistence type="inferred from homology"/>
<dbReference type="InterPro" id="IPR037066">
    <property type="entry name" value="Plug_dom_sf"/>
</dbReference>
<dbReference type="InterPro" id="IPR000531">
    <property type="entry name" value="Beta-barrel_TonB"/>
</dbReference>
<dbReference type="RefSeq" id="WP_102767496.1">
    <property type="nucleotide sequence ID" value="NZ_POSP01000003.1"/>
</dbReference>
<dbReference type="PANTHER" id="PTHR30069">
    <property type="entry name" value="TONB-DEPENDENT OUTER MEMBRANE RECEPTOR"/>
    <property type="match status" value="1"/>
</dbReference>
<keyword evidence="11 12" id="KW-0998">Cell outer membrane</keyword>
<comment type="subcellular location">
    <subcellularLocation>
        <location evidence="1 12">Cell outer membrane</location>
        <topology evidence="1 12">Multi-pass membrane protein</topology>
    </subcellularLocation>
</comment>
<evidence type="ECO:0000256" key="8">
    <source>
        <dbReference type="ARBA" id="ARBA00023077"/>
    </source>
</evidence>
<dbReference type="PROSITE" id="PS52016">
    <property type="entry name" value="TONB_DEPENDENT_REC_3"/>
    <property type="match status" value="1"/>
</dbReference>
<feature type="chain" id="PRO_5014614589" evidence="14">
    <location>
        <begin position="45"/>
        <end position="681"/>
    </location>
</feature>
<dbReference type="InterPro" id="IPR039426">
    <property type="entry name" value="TonB-dep_rcpt-like"/>
</dbReference>
<evidence type="ECO:0000256" key="11">
    <source>
        <dbReference type="ARBA" id="ARBA00023237"/>
    </source>
</evidence>
<protein>
    <submittedName>
        <fullName evidence="17">Addiction module killer protein</fullName>
    </submittedName>
</protein>
<dbReference type="GO" id="GO:0015344">
    <property type="term" value="F:siderophore uptake transmembrane transporter activity"/>
    <property type="evidence" value="ECO:0007669"/>
    <property type="project" value="TreeGrafter"/>
</dbReference>
<dbReference type="SUPFAM" id="SSF56935">
    <property type="entry name" value="Porins"/>
    <property type="match status" value="1"/>
</dbReference>
<dbReference type="CDD" id="cd01347">
    <property type="entry name" value="ligand_gated_channel"/>
    <property type="match status" value="1"/>
</dbReference>
<dbReference type="PANTHER" id="PTHR30069:SF53">
    <property type="entry name" value="COLICIN I RECEPTOR-RELATED"/>
    <property type="match status" value="1"/>
</dbReference>
<evidence type="ECO:0000256" key="3">
    <source>
        <dbReference type="ARBA" id="ARBA00022448"/>
    </source>
</evidence>
<evidence type="ECO:0000256" key="7">
    <source>
        <dbReference type="ARBA" id="ARBA00023065"/>
    </source>
</evidence>
<feature type="domain" description="TonB-dependent receptor-like beta-barrel" evidence="15">
    <location>
        <begin position="303"/>
        <end position="652"/>
    </location>
</feature>
<keyword evidence="3 12" id="KW-0813">Transport</keyword>
<keyword evidence="5 12" id="KW-0812">Transmembrane</keyword>
<evidence type="ECO:0000259" key="16">
    <source>
        <dbReference type="Pfam" id="PF07715"/>
    </source>
</evidence>
<sequence length="681" mass="73678">MKTLHAHPARPRFALLLPPAGPRVHSRALAAAALCALVSGLASADAIPGPAGGLEQLPLVVVSATRHAMALVDAPAAISVVTQEQIEQRGAGNVLEALRGEPGVAVFGRTISGRKTLSLRGMDARHTLFLVDGRRIGASDGVIGHSDFQIDWLSTDDIERIEVVRGPLSVLYGAEALGGVVNIITRAPSLAWQGAVRLEGSQAEGGRGGDGHRASARLSGALAPELSARLSLADSRRDDVAAASDARISDIEGRHRRDAALALRWTPLAGHQFDLDLRSGDEDRHGLAVERSGKKRVYASDTALQRRHRSLSWEADWNGSAGARVNRVDAGLHSLLRLYDSRIAMENTRSNGVASLRPNTLKDQVLEGQLSGRVGAQQLSAGFEARQERLDNEGLPGGRASARHHALYVQDELEFGRQFSLTAGLRQDQHQRFGTAWSPRLYGVWHLAPEWTLKGGASTGFKPPTIKQISPGYQEDEGPYTYVSNIALKPEKNRGLEIGLGWDRQDAGLQAMLFDNRLRDLIVPVLVSSSGPRSTFRFQNVDRARLRGLELSARARLGSGFSAGLNYQYLDARDGQDQRLEKRPRHTVAAELAWAQGPWRAQIRTERSSGQLMASAVVGQPLQAVPALTLSGASLGRSLGPQLDLDLGVSNLGNSVLSQRSPLFTWAEAPRTWRLSLRGRW</sequence>
<dbReference type="Gene3D" id="2.170.130.10">
    <property type="entry name" value="TonB-dependent receptor, plug domain"/>
    <property type="match status" value="1"/>
</dbReference>
<organism evidence="17 18">
    <name type="scientific">Kinneretia aquatilis</name>
    <dbReference type="NCBI Taxonomy" id="2070761"/>
    <lineage>
        <taxon>Bacteria</taxon>
        <taxon>Pseudomonadati</taxon>
        <taxon>Pseudomonadota</taxon>
        <taxon>Betaproteobacteria</taxon>
        <taxon>Burkholderiales</taxon>
        <taxon>Sphaerotilaceae</taxon>
        <taxon>Roseateles</taxon>
    </lineage>
</organism>
<evidence type="ECO:0000313" key="18">
    <source>
        <dbReference type="Proteomes" id="UP000235916"/>
    </source>
</evidence>
<keyword evidence="4 12" id="KW-1134">Transmembrane beta strand</keyword>
<evidence type="ECO:0000259" key="15">
    <source>
        <dbReference type="Pfam" id="PF00593"/>
    </source>
</evidence>
<keyword evidence="10" id="KW-0675">Receptor</keyword>
<comment type="caution">
    <text evidence="17">The sequence shown here is derived from an EMBL/GenBank/DDBJ whole genome shotgun (WGS) entry which is preliminary data.</text>
</comment>
<evidence type="ECO:0000256" key="5">
    <source>
        <dbReference type="ARBA" id="ARBA00022692"/>
    </source>
</evidence>
<evidence type="ECO:0000256" key="6">
    <source>
        <dbReference type="ARBA" id="ARBA00022729"/>
    </source>
</evidence>
<dbReference type="InterPro" id="IPR012910">
    <property type="entry name" value="Plug_dom"/>
</dbReference>
<evidence type="ECO:0000256" key="1">
    <source>
        <dbReference type="ARBA" id="ARBA00004571"/>
    </source>
</evidence>
<evidence type="ECO:0000256" key="14">
    <source>
        <dbReference type="SAM" id="SignalP"/>
    </source>
</evidence>
<keyword evidence="18" id="KW-1185">Reference proteome</keyword>
<name>A0A2N8KVU2_9BURK</name>
<accession>A0A2N8KVU2</accession>
<evidence type="ECO:0000256" key="12">
    <source>
        <dbReference type="PROSITE-ProRule" id="PRU01360"/>
    </source>
</evidence>
<dbReference type="Proteomes" id="UP000235916">
    <property type="component" value="Unassembled WGS sequence"/>
</dbReference>
<dbReference type="EMBL" id="POSP01000003">
    <property type="protein sequence ID" value="PND37577.1"/>
    <property type="molecule type" value="Genomic_DNA"/>
</dbReference>
<dbReference type="InterPro" id="IPR036942">
    <property type="entry name" value="Beta-barrel_TonB_sf"/>
</dbReference>
<evidence type="ECO:0000256" key="9">
    <source>
        <dbReference type="ARBA" id="ARBA00023136"/>
    </source>
</evidence>
<dbReference type="Gene3D" id="2.40.170.20">
    <property type="entry name" value="TonB-dependent receptor, beta-barrel domain"/>
    <property type="match status" value="1"/>
</dbReference>